<evidence type="ECO:0000256" key="5">
    <source>
        <dbReference type="ARBA" id="ARBA00022827"/>
    </source>
</evidence>
<evidence type="ECO:0000256" key="7">
    <source>
        <dbReference type="ARBA" id="ARBA00023033"/>
    </source>
</evidence>
<keyword evidence="5" id="KW-0274">FAD</keyword>
<dbReference type="InterPro" id="IPR002938">
    <property type="entry name" value="FAD-bd"/>
</dbReference>
<comment type="caution">
    <text evidence="9">The sequence shown here is derived from an EMBL/GenBank/DDBJ whole genome shotgun (WGS) entry which is preliminary data.</text>
</comment>
<name>A0A2W5BI67_9BACT</name>
<keyword evidence="7" id="KW-0503">Monooxygenase</keyword>
<protein>
    <submittedName>
        <fullName evidence="9">Ubiquinone biosynthesis protein</fullName>
    </submittedName>
</protein>
<keyword evidence="9" id="KW-0830">Ubiquinone</keyword>
<dbReference type="SUPFAM" id="SSF51905">
    <property type="entry name" value="FAD/NAD(P)-binding domain"/>
    <property type="match status" value="1"/>
</dbReference>
<dbReference type="InterPro" id="IPR036188">
    <property type="entry name" value="FAD/NAD-bd_sf"/>
</dbReference>
<reference evidence="9 10" key="1">
    <citation type="submission" date="2017-08" db="EMBL/GenBank/DDBJ databases">
        <title>Infants hospitalized years apart are colonized by the same room-sourced microbial strains.</title>
        <authorList>
            <person name="Brooks B."/>
            <person name="Olm M.R."/>
            <person name="Firek B.A."/>
            <person name="Baker R."/>
            <person name="Thomas B.C."/>
            <person name="Morowitz M.J."/>
            <person name="Banfield J.F."/>
        </authorList>
    </citation>
    <scope>NUCLEOTIDE SEQUENCE [LARGE SCALE GENOMIC DNA]</scope>
    <source>
        <strain evidence="9">S2_018_000_R2_104</strain>
    </source>
</reference>
<evidence type="ECO:0000256" key="4">
    <source>
        <dbReference type="ARBA" id="ARBA00022630"/>
    </source>
</evidence>
<dbReference type="InterPro" id="IPR010971">
    <property type="entry name" value="UbiH/COQ6"/>
</dbReference>
<dbReference type="Pfam" id="PF01494">
    <property type="entry name" value="FAD_binding_3"/>
    <property type="match status" value="1"/>
</dbReference>
<dbReference type="GO" id="GO:0006744">
    <property type="term" value="P:ubiquinone biosynthetic process"/>
    <property type="evidence" value="ECO:0007669"/>
    <property type="project" value="UniProtKB-UniPathway"/>
</dbReference>
<dbReference type="NCBIfam" id="TIGR01988">
    <property type="entry name" value="Ubi-OHases"/>
    <property type="match status" value="1"/>
</dbReference>
<evidence type="ECO:0000256" key="2">
    <source>
        <dbReference type="ARBA" id="ARBA00004749"/>
    </source>
</evidence>
<dbReference type="Proteomes" id="UP000249557">
    <property type="component" value="Unassembled WGS sequence"/>
</dbReference>
<comment type="cofactor">
    <cofactor evidence="1">
        <name>FAD</name>
        <dbReference type="ChEBI" id="CHEBI:57692"/>
    </cofactor>
</comment>
<dbReference type="GO" id="GO:0016705">
    <property type="term" value="F:oxidoreductase activity, acting on paired donors, with incorporation or reduction of molecular oxygen"/>
    <property type="evidence" value="ECO:0007669"/>
    <property type="project" value="InterPro"/>
</dbReference>
<sequence length="411" mass="44284">MQTKDINADIIVSGAGPAGLALSLLLARAGLDIVLVDAEKPIDVNAPVKPSGRTLALLEGSINVLKAAGIWEALRPSVTPLRNMRIVDDSIKSSDRIGVTFHARDIGLEQFGFNIPNAILRKTLYADVLKTDGITHLSATRLAGYDIDGGKVSARTEDGRVITASLIVGTDGRNSIVRKVAGIDARTHDYAQMAMTCLIRHSKPHDFTATEFHRSGGPFTFVPMADNHSSVVWVEKTDDAKALLAMKRDDYRQAIQDRSCGLLGTISMASDPESWPLMFLSSNALIGERAALAAEAAHVLSPIGAQGLNLSLRDVASLAETIVDAARLGEDIGSATVLARYETRRRADLLTRTNGIDRLNRVVANDLMFVKDMRRFGLKALAKVPPLKSFITHQGLAPAWDEGRLLAGQPL</sequence>
<comment type="similarity">
    <text evidence="3">Belongs to the UbiH/COQ6 family.</text>
</comment>
<dbReference type="EMBL" id="QFNK01000323">
    <property type="protein sequence ID" value="PZO80808.1"/>
    <property type="molecule type" value="Genomic_DNA"/>
</dbReference>
<dbReference type="UniPathway" id="UPA00232"/>
<feature type="domain" description="FAD-binding" evidence="8">
    <location>
        <begin position="8"/>
        <end position="347"/>
    </location>
</feature>
<evidence type="ECO:0000313" key="9">
    <source>
        <dbReference type="EMBL" id="PZO80808.1"/>
    </source>
</evidence>
<keyword evidence="4" id="KW-0285">Flavoprotein</keyword>
<dbReference type="PANTHER" id="PTHR43876:SF7">
    <property type="entry name" value="UBIQUINONE BIOSYNTHESIS MONOOXYGENASE COQ6, MITOCHONDRIAL"/>
    <property type="match status" value="1"/>
</dbReference>
<dbReference type="PANTHER" id="PTHR43876">
    <property type="entry name" value="UBIQUINONE BIOSYNTHESIS MONOOXYGENASE COQ6, MITOCHONDRIAL"/>
    <property type="match status" value="1"/>
</dbReference>
<dbReference type="Gene3D" id="3.50.50.60">
    <property type="entry name" value="FAD/NAD(P)-binding domain"/>
    <property type="match status" value="2"/>
</dbReference>
<dbReference type="AlphaFoldDB" id="A0A2W5BI67"/>
<evidence type="ECO:0000313" key="10">
    <source>
        <dbReference type="Proteomes" id="UP000249557"/>
    </source>
</evidence>
<accession>A0A2W5BI67</accession>
<evidence type="ECO:0000259" key="8">
    <source>
        <dbReference type="Pfam" id="PF01494"/>
    </source>
</evidence>
<dbReference type="GO" id="GO:0071949">
    <property type="term" value="F:FAD binding"/>
    <property type="evidence" value="ECO:0007669"/>
    <property type="project" value="InterPro"/>
</dbReference>
<organism evidence="9 10">
    <name type="scientific">Micavibrio aeruginosavorus</name>
    <dbReference type="NCBI Taxonomy" id="349221"/>
    <lineage>
        <taxon>Bacteria</taxon>
        <taxon>Pseudomonadati</taxon>
        <taxon>Bdellovibrionota</taxon>
        <taxon>Bdellovibrionia</taxon>
        <taxon>Bdellovibrionales</taxon>
        <taxon>Pseudobdellovibrionaceae</taxon>
        <taxon>Micavibrio</taxon>
    </lineage>
</organism>
<gene>
    <name evidence="9" type="ORF">DI626_11165</name>
</gene>
<evidence type="ECO:0000256" key="6">
    <source>
        <dbReference type="ARBA" id="ARBA00023002"/>
    </source>
</evidence>
<proteinExistence type="inferred from homology"/>
<keyword evidence="6" id="KW-0560">Oxidoreductase</keyword>
<dbReference type="PRINTS" id="PR00420">
    <property type="entry name" value="RNGMNOXGNASE"/>
</dbReference>
<comment type="pathway">
    <text evidence="2">Cofactor biosynthesis; ubiquinone biosynthesis.</text>
</comment>
<evidence type="ECO:0000256" key="3">
    <source>
        <dbReference type="ARBA" id="ARBA00005349"/>
    </source>
</evidence>
<evidence type="ECO:0000256" key="1">
    <source>
        <dbReference type="ARBA" id="ARBA00001974"/>
    </source>
</evidence>
<dbReference type="InterPro" id="IPR051205">
    <property type="entry name" value="UbiH/COQ6_monooxygenase"/>
</dbReference>
<dbReference type="GO" id="GO:0004497">
    <property type="term" value="F:monooxygenase activity"/>
    <property type="evidence" value="ECO:0007669"/>
    <property type="project" value="UniProtKB-KW"/>
</dbReference>